<gene>
    <name evidence="1" type="ORF">TQ35_0005355</name>
</gene>
<dbReference type="Proteomes" id="UP000053480">
    <property type="component" value="Unassembled WGS sequence"/>
</dbReference>
<sequence>MPWRIRCTECGTERDLNVSFDISKQRTIYIYCNVCRKNTFNEILGYKE</sequence>
<organism evidence="1 2">
    <name type="scientific">Candidatus Aramenus sulfurataquae</name>
    <dbReference type="NCBI Taxonomy" id="1326980"/>
    <lineage>
        <taxon>Archaea</taxon>
        <taxon>Thermoproteota</taxon>
        <taxon>Thermoprotei</taxon>
        <taxon>Sulfolobales</taxon>
        <taxon>Sulfolobaceae</taxon>
        <taxon>Candidatus Aramenus</taxon>
    </lineage>
</organism>
<evidence type="ECO:0000313" key="1">
    <source>
        <dbReference type="EMBL" id="MEW9491615.1"/>
    </source>
</evidence>
<proteinExistence type="predicted"/>
<dbReference type="EMBL" id="JZWS03000005">
    <property type="protein sequence ID" value="MEW9491615.1"/>
    <property type="molecule type" value="Genomic_DNA"/>
</dbReference>
<comment type="caution">
    <text evidence="1">The sequence shown here is derived from an EMBL/GenBank/DDBJ whole genome shotgun (WGS) entry which is preliminary data.</text>
</comment>
<reference evidence="1" key="1">
    <citation type="submission" date="2024-07" db="EMBL/GenBank/DDBJ databases">
        <title>Metagenome and Metagenome-Assembled Genomes of Archaea from a hot spring from the geothermal field of Los Azufres, Mexico.</title>
        <authorList>
            <person name="Marin-Paredes R."/>
            <person name="Martinez-Romero E."/>
            <person name="Servin-Garciduenas L.E."/>
        </authorList>
    </citation>
    <scope>NUCLEOTIDE SEQUENCE</scope>
    <source>
        <strain evidence="1">AZ1-454</strain>
    </source>
</reference>
<accession>A0ACC6TPB6</accession>
<evidence type="ECO:0000313" key="2">
    <source>
        <dbReference type="Proteomes" id="UP000053480"/>
    </source>
</evidence>
<name>A0ACC6TPB6_9CREN</name>
<protein>
    <submittedName>
        <fullName evidence="1">Uncharacterized protein</fullName>
    </submittedName>
</protein>